<keyword evidence="6 10" id="KW-0010">Activator</keyword>
<evidence type="ECO:0000256" key="6">
    <source>
        <dbReference type="ARBA" id="ARBA00023159"/>
    </source>
</evidence>
<evidence type="ECO:0000256" key="3">
    <source>
        <dbReference type="ARBA" id="ARBA00011837"/>
    </source>
</evidence>
<gene>
    <name evidence="11" type="ORF">M011DRAFT_521470</name>
</gene>
<sequence length="264" mass="29917">MADEQEFATPYPAPPPFWKSFTSSNLERLDQFKKDAGLTDSDDIPAAQLAALPQDLKHLVPPEPPADNEEYRIFGASTKIADTDRFSENLKRVQAQLEETGWLPGWQYEQLYPARPAATDDDGAAADWTVRRQQYLVRFVRSLLLNYLELLGVLVTDPTSEDKTEKLKDMLNLVANAQALVNDYRPHQARESLILMMEDQLEQKMKEVEAVRKMKGKVEATLEEFGKSAPLMGVNGVVDEPEVPSPEVKRKNMQRKLWDALSDV</sequence>
<evidence type="ECO:0000256" key="1">
    <source>
        <dbReference type="ARBA" id="ARBA00004123"/>
    </source>
</evidence>
<dbReference type="GO" id="GO:0016592">
    <property type="term" value="C:mediator complex"/>
    <property type="evidence" value="ECO:0007669"/>
    <property type="project" value="InterPro"/>
</dbReference>
<dbReference type="OrthoDB" id="10253553at2759"/>
<dbReference type="AlphaFoldDB" id="A0A6A6UZB9"/>
<dbReference type="SUPFAM" id="SSF140718">
    <property type="entry name" value="Mediator hinge subcomplex-like"/>
    <property type="match status" value="1"/>
</dbReference>
<dbReference type="PANTHER" id="PTHR21428:SF11">
    <property type="entry name" value="MEDIATOR OF RNA POLYMERASE II TRANSCRIPTION SUBUNIT 7"/>
    <property type="match status" value="1"/>
</dbReference>
<comment type="function">
    <text evidence="9">Component of the Mediator complex, a coactivator involved in the regulated transcription of nearly all RNA polymerase II-dependent genes. Mediator functions as a bridge to convey information from gene-specific regulatory proteins to the basal RNA polymerase II transcription machinery. Mediator is recruited to promoters by direct interactions with regulatory proteins and serves as a scaffold for the assembly of a functional preinitiation complex with RNA polymerase II and the general transcription factors.</text>
</comment>
<evidence type="ECO:0000313" key="11">
    <source>
        <dbReference type="EMBL" id="KAF2743608.1"/>
    </source>
</evidence>
<evidence type="ECO:0000256" key="9">
    <source>
        <dbReference type="ARBA" id="ARBA00025687"/>
    </source>
</evidence>
<dbReference type="GO" id="GO:0070847">
    <property type="term" value="C:core mediator complex"/>
    <property type="evidence" value="ECO:0007669"/>
    <property type="project" value="TreeGrafter"/>
</dbReference>
<keyword evidence="12" id="KW-1185">Reference proteome</keyword>
<dbReference type="InterPro" id="IPR044888">
    <property type="entry name" value="Mediatior_Med7_sf"/>
</dbReference>
<dbReference type="InterPro" id="IPR037212">
    <property type="entry name" value="Med7/Med21-like"/>
</dbReference>
<dbReference type="Gene3D" id="6.10.140.1520">
    <property type="match status" value="1"/>
</dbReference>
<evidence type="ECO:0000256" key="10">
    <source>
        <dbReference type="RuleBase" id="RU364060"/>
    </source>
</evidence>
<dbReference type="GO" id="GO:0003712">
    <property type="term" value="F:transcription coregulator activity"/>
    <property type="evidence" value="ECO:0007669"/>
    <property type="project" value="InterPro"/>
</dbReference>
<evidence type="ECO:0000256" key="4">
    <source>
        <dbReference type="ARBA" id="ARBA00020631"/>
    </source>
</evidence>
<evidence type="ECO:0000256" key="7">
    <source>
        <dbReference type="ARBA" id="ARBA00023163"/>
    </source>
</evidence>
<reference evidence="11" key="1">
    <citation type="journal article" date="2020" name="Stud. Mycol.">
        <title>101 Dothideomycetes genomes: a test case for predicting lifestyles and emergence of pathogens.</title>
        <authorList>
            <person name="Haridas S."/>
            <person name="Albert R."/>
            <person name="Binder M."/>
            <person name="Bloem J."/>
            <person name="Labutti K."/>
            <person name="Salamov A."/>
            <person name="Andreopoulos B."/>
            <person name="Baker S."/>
            <person name="Barry K."/>
            <person name="Bills G."/>
            <person name="Bluhm B."/>
            <person name="Cannon C."/>
            <person name="Castanera R."/>
            <person name="Culley D."/>
            <person name="Daum C."/>
            <person name="Ezra D."/>
            <person name="Gonzalez J."/>
            <person name="Henrissat B."/>
            <person name="Kuo A."/>
            <person name="Liang C."/>
            <person name="Lipzen A."/>
            <person name="Lutzoni F."/>
            <person name="Magnuson J."/>
            <person name="Mondo S."/>
            <person name="Nolan M."/>
            <person name="Ohm R."/>
            <person name="Pangilinan J."/>
            <person name="Park H.-J."/>
            <person name="Ramirez L."/>
            <person name="Alfaro M."/>
            <person name="Sun H."/>
            <person name="Tritt A."/>
            <person name="Yoshinaga Y."/>
            <person name="Zwiers L.-H."/>
            <person name="Turgeon B."/>
            <person name="Goodwin S."/>
            <person name="Spatafora J."/>
            <person name="Crous P."/>
            <person name="Grigoriev I."/>
        </authorList>
    </citation>
    <scope>NUCLEOTIDE SEQUENCE</scope>
    <source>
        <strain evidence="11">CBS 119925</strain>
    </source>
</reference>
<keyword evidence="8 10" id="KW-0539">Nucleus</keyword>
<evidence type="ECO:0000256" key="8">
    <source>
        <dbReference type="ARBA" id="ARBA00023242"/>
    </source>
</evidence>
<proteinExistence type="inferred from homology"/>
<dbReference type="GO" id="GO:0006357">
    <property type="term" value="P:regulation of transcription by RNA polymerase II"/>
    <property type="evidence" value="ECO:0007669"/>
    <property type="project" value="InterPro"/>
</dbReference>
<dbReference type="EMBL" id="MU006595">
    <property type="protein sequence ID" value="KAF2743608.1"/>
    <property type="molecule type" value="Genomic_DNA"/>
</dbReference>
<dbReference type="Pfam" id="PF05983">
    <property type="entry name" value="Med7"/>
    <property type="match status" value="1"/>
</dbReference>
<comment type="subcellular location">
    <subcellularLocation>
        <location evidence="1 10">Nucleus</location>
    </subcellularLocation>
</comment>
<dbReference type="Proteomes" id="UP000799440">
    <property type="component" value="Unassembled WGS sequence"/>
</dbReference>
<keyword evidence="5 10" id="KW-0805">Transcription regulation</keyword>
<protein>
    <recommendedName>
        <fullName evidence="4 10">Mediator of RNA polymerase II transcription subunit 7</fullName>
    </recommendedName>
</protein>
<accession>A0A6A6UZB9</accession>
<name>A0A6A6UZB9_9PLEO</name>
<dbReference type="PANTHER" id="PTHR21428">
    <property type="entry name" value="MEDIATOR OF RNA POLYMERASE II TRANSCRIPTION SUBUNIT 7"/>
    <property type="match status" value="1"/>
</dbReference>
<keyword evidence="7 10" id="KW-0804">Transcription</keyword>
<dbReference type="Gene3D" id="6.10.140.200">
    <property type="match status" value="1"/>
</dbReference>
<evidence type="ECO:0000256" key="2">
    <source>
        <dbReference type="ARBA" id="ARBA00009994"/>
    </source>
</evidence>
<dbReference type="InterPro" id="IPR009244">
    <property type="entry name" value="Mediatior_Med7"/>
</dbReference>
<organism evidence="11 12">
    <name type="scientific">Sporormia fimetaria CBS 119925</name>
    <dbReference type="NCBI Taxonomy" id="1340428"/>
    <lineage>
        <taxon>Eukaryota</taxon>
        <taxon>Fungi</taxon>
        <taxon>Dikarya</taxon>
        <taxon>Ascomycota</taxon>
        <taxon>Pezizomycotina</taxon>
        <taxon>Dothideomycetes</taxon>
        <taxon>Pleosporomycetidae</taxon>
        <taxon>Pleosporales</taxon>
        <taxon>Sporormiaceae</taxon>
        <taxon>Sporormia</taxon>
    </lineage>
</organism>
<evidence type="ECO:0000313" key="12">
    <source>
        <dbReference type="Proteomes" id="UP000799440"/>
    </source>
</evidence>
<comment type="similarity">
    <text evidence="2 10">Belongs to the Mediator complex subunit 7 family.</text>
</comment>
<comment type="subunit">
    <text evidence="3 10">Component of the Mediator complex.</text>
</comment>
<evidence type="ECO:0000256" key="5">
    <source>
        <dbReference type="ARBA" id="ARBA00023015"/>
    </source>
</evidence>